<feature type="domain" description="Cadherin" evidence="3">
    <location>
        <begin position="151"/>
        <end position="232"/>
    </location>
</feature>
<organism evidence="4 5">
    <name type="scientific">Protopolystoma xenopodis</name>
    <dbReference type="NCBI Taxonomy" id="117903"/>
    <lineage>
        <taxon>Eukaryota</taxon>
        <taxon>Metazoa</taxon>
        <taxon>Spiralia</taxon>
        <taxon>Lophotrochozoa</taxon>
        <taxon>Platyhelminthes</taxon>
        <taxon>Monogenea</taxon>
        <taxon>Polyopisthocotylea</taxon>
        <taxon>Polystomatidea</taxon>
        <taxon>Polystomatidae</taxon>
        <taxon>Protopolystoma</taxon>
    </lineage>
</organism>
<feature type="compositionally biased region" description="Polar residues" evidence="2">
    <location>
        <begin position="72"/>
        <end position="86"/>
    </location>
</feature>
<dbReference type="AlphaFoldDB" id="A0A3S5ASW5"/>
<reference evidence="4" key="1">
    <citation type="submission" date="2018-11" db="EMBL/GenBank/DDBJ databases">
        <authorList>
            <consortium name="Pathogen Informatics"/>
        </authorList>
    </citation>
    <scope>NUCLEOTIDE SEQUENCE</scope>
</reference>
<dbReference type="GO" id="GO:0016020">
    <property type="term" value="C:membrane"/>
    <property type="evidence" value="ECO:0007669"/>
    <property type="project" value="InterPro"/>
</dbReference>
<dbReference type="Proteomes" id="UP000784294">
    <property type="component" value="Unassembled WGS sequence"/>
</dbReference>
<accession>A0A3S5ASW5</accession>
<protein>
    <recommendedName>
        <fullName evidence="3">Cadherin domain-containing protein</fullName>
    </recommendedName>
</protein>
<feature type="compositionally biased region" description="Polar residues" evidence="2">
    <location>
        <begin position="1"/>
        <end position="24"/>
    </location>
</feature>
<dbReference type="PROSITE" id="PS50268">
    <property type="entry name" value="CADHERIN_2"/>
    <property type="match status" value="1"/>
</dbReference>
<gene>
    <name evidence="4" type="ORF">PXEA_LOCUS24680</name>
</gene>
<keyword evidence="5" id="KW-1185">Reference proteome</keyword>
<evidence type="ECO:0000259" key="3">
    <source>
        <dbReference type="PROSITE" id="PS50268"/>
    </source>
</evidence>
<dbReference type="Gene3D" id="2.60.40.60">
    <property type="entry name" value="Cadherins"/>
    <property type="match status" value="1"/>
</dbReference>
<dbReference type="GO" id="GO:0007156">
    <property type="term" value="P:homophilic cell adhesion via plasma membrane adhesion molecules"/>
    <property type="evidence" value="ECO:0007669"/>
    <property type="project" value="InterPro"/>
</dbReference>
<proteinExistence type="predicted"/>
<evidence type="ECO:0000256" key="1">
    <source>
        <dbReference type="PROSITE-ProRule" id="PRU00043"/>
    </source>
</evidence>
<evidence type="ECO:0000313" key="4">
    <source>
        <dbReference type="EMBL" id="VEL31240.1"/>
    </source>
</evidence>
<evidence type="ECO:0000256" key="2">
    <source>
        <dbReference type="SAM" id="MobiDB-lite"/>
    </source>
</evidence>
<keyword evidence="1" id="KW-0106">Calcium</keyword>
<evidence type="ECO:0000313" key="5">
    <source>
        <dbReference type="Proteomes" id="UP000784294"/>
    </source>
</evidence>
<dbReference type="GO" id="GO:0005509">
    <property type="term" value="F:calcium ion binding"/>
    <property type="evidence" value="ECO:0007669"/>
    <property type="project" value="UniProtKB-UniRule"/>
</dbReference>
<comment type="caution">
    <text evidence="4">The sequence shown here is derived from an EMBL/GenBank/DDBJ whole genome shotgun (WGS) entry which is preliminary data.</text>
</comment>
<dbReference type="InterPro" id="IPR002126">
    <property type="entry name" value="Cadherin-like_dom"/>
</dbReference>
<dbReference type="InterPro" id="IPR015919">
    <property type="entry name" value="Cadherin-like_sf"/>
</dbReference>
<feature type="compositionally biased region" description="Low complexity" evidence="2">
    <location>
        <begin position="33"/>
        <end position="64"/>
    </location>
</feature>
<feature type="region of interest" description="Disordered" evidence="2">
    <location>
        <begin position="1"/>
        <end position="130"/>
    </location>
</feature>
<dbReference type="SUPFAM" id="SSF49313">
    <property type="entry name" value="Cadherin-like"/>
    <property type="match status" value="1"/>
</dbReference>
<dbReference type="EMBL" id="CAAALY010120195">
    <property type="protein sequence ID" value="VEL31240.1"/>
    <property type="molecule type" value="Genomic_DNA"/>
</dbReference>
<sequence length="271" mass="28159">MPHQTLSSFYLPQEQIGSPISGSTRSDDSNPRADAIASSASSSSATSDLLPADAADSSSSSPSTGLEDASSIFGQSNRPKAQSDNGNVAVGIGGKSLIAKPPGDSVSVKTESGQGPRATSAGTQTSAGDSAELATAASIRLSIREQESFFITHLRAVDPDEGENGRIEYQVKPVLAPGVGPGHSGHAPPAPAHLSLVVVNPHSGELRLARQMSRADLGRHVFMVSAVDAGRPRIRREVKVSASCFKSSAKVRHWDGSEKSRITDTIKLKKG</sequence>
<dbReference type="CDD" id="cd11304">
    <property type="entry name" value="Cadherin_repeat"/>
    <property type="match status" value="1"/>
</dbReference>
<name>A0A3S5ASW5_9PLAT</name>